<dbReference type="PANTHER" id="PTHR42682:SF3">
    <property type="entry name" value="FORMATE HYDROGENLYASE SUBUNIT 3-RELATED"/>
    <property type="match status" value="1"/>
</dbReference>
<feature type="transmembrane region" description="Helical" evidence="8">
    <location>
        <begin position="393"/>
        <end position="414"/>
    </location>
</feature>
<evidence type="ECO:0000256" key="3">
    <source>
        <dbReference type="ARBA" id="ARBA00022692"/>
    </source>
</evidence>
<dbReference type="PRINTS" id="PR01437">
    <property type="entry name" value="NUOXDRDTASE4"/>
</dbReference>
<evidence type="ECO:0000256" key="1">
    <source>
        <dbReference type="ARBA" id="ARBA00004651"/>
    </source>
</evidence>
<keyword evidence="6 8" id="KW-0472">Membrane</keyword>
<evidence type="ECO:0000256" key="7">
    <source>
        <dbReference type="RuleBase" id="RU000320"/>
    </source>
</evidence>
<name>A0ABX1TRG2_9PROT</name>
<feature type="transmembrane region" description="Helical" evidence="8">
    <location>
        <begin position="254"/>
        <end position="271"/>
    </location>
</feature>
<evidence type="ECO:0000259" key="9">
    <source>
        <dbReference type="Pfam" id="PF00361"/>
    </source>
</evidence>
<keyword evidence="5" id="KW-0560">Oxidoreductase</keyword>
<dbReference type="RefSeq" id="WP_169065236.1">
    <property type="nucleotide sequence ID" value="NZ_SPMY01000007.1"/>
</dbReference>
<evidence type="ECO:0000256" key="5">
    <source>
        <dbReference type="ARBA" id="ARBA00023002"/>
    </source>
</evidence>
<feature type="transmembrane region" description="Helical" evidence="8">
    <location>
        <begin position="148"/>
        <end position="165"/>
    </location>
</feature>
<evidence type="ECO:0000256" key="2">
    <source>
        <dbReference type="ARBA" id="ARBA00022475"/>
    </source>
</evidence>
<feature type="transmembrane region" description="Helical" evidence="8">
    <location>
        <begin position="46"/>
        <end position="70"/>
    </location>
</feature>
<keyword evidence="11" id="KW-1185">Reference proteome</keyword>
<reference evidence="10 11" key="1">
    <citation type="submission" date="2019-03" db="EMBL/GenBank/DDBJ databases">
        <title>Metabolic reconstructions from genomes of highly enriched 'Candidatus Accumulibacter' and 'Candidatus Competibacter' bioreactor populations.</title>
        <authorList>
            <person name="Annavajhala M.K."/>
            <person name="Welles L."/>
            <person name="Abbas B."/>
            <person name="Sorokin D."/>
            <person name="Park H."/>
            <person name="Van Loosdrecht M."/>
            <person name="Chandran K."/>
        </authorList>
    </citation>
    <scope>NUCLEOTIDE SEQUENCE [LARGE SCALE GENOMIC DNA]</scope>
    <source>
        <strain evidence="10 11">SBR_S</strain>
    </source>
</reference>
<feature type="transmembrane region" description="Helical" evidence="8">
    <location>
        <begin position="657"/>
        <end position="675"/>
    </location>
</feature>
<dbReference type="PANTHER" id="PTHR42682">
    <property type="entry name" value="HYDROGENASE-4 COMPONENT F"/>
    <property type="match status" value="1"/>
</dbReference>
<accession>A0ABX1TRG2</accession>
<feature type="transmembrane region" description="Helical" evidence="8">
    <location>
        <begin position="488"/>
        <end position="509"/>
    </location>
</feature>
<dbReference type="Proteomes" id="UP000749010">
    <property type="component" value="Unassembled WGS sequence"/>
</dbReference>
<keyword evidence="2" id="KW-1003">Cell membrane</keyword>
<feature type="transmembrane region" description="Helical" evidence="8">
    <location>
        <begin position="342"/>
        <end position="373"/>
    </location>
</feature>
<gene>
    <name evidence="10" type="primary">hyfB</name>
    <name evidence="10" type="ORF">E4Q23_02870</name>
</gene>
<feature type="transmembrane region" description="Helical" evidence="8">
    <location>
        <begin position="545"/>
        <end position="566"/>
    </location>
</feature>
<feature type="transmembrane region" description="Helical" evidence="8">
    <location>
        <begin position="177"/>
        <end position="199"/>
    </location>
</feature>
<feature type="transmembrane region" description="Helical" evidence="8">
    <location>
        <begin position="313"/>
        <end position="336"/>
    </location>
</feature>
<comment type="caution">
    <text evidence="10">The sequence shown here is derived from an EMBL/GenBank/DDBJ whole genome shotgun (WGS) entry which is preliminary data.</text>
</comment>
<dbReference type="NCBIfam" id="NF005086">
    <property type="entry name" value="PRK06521.1"/>
    <property type="match status" value="1"/>
</dbReference>
<proteinExistence type="predicted"/>
<dbReference type="InterPro" id="IPR052175">
    <property type="entry name" value="ComplexI-like_HydComp"/>
</dbReference>
<evidence type="ECO:0000313" key="10">
    <source>
        <dbReference type="EMBL" id="NMQ26790.1"/>
    </source>
</evidence>
<feature type="domain" description="NADH:quinone oxidoreductase/Mrp antiporter transmembrane" evidence="9">
    <location>
        <begin position="142"/>
        <end position="424"/>
    </location>
</feature>
<feature type="transmembrane region" description="Helical" evidence="8">
    <location>
        <begin position="123"/>
        <end position="142"/>
    </location>
</feature>
<feature type="transmembrane region" description="Helical" evidence="8">
    <location>
        <begin position="219"/>
        <end position="242"/>
    </location>
</feature>
<evidence type="ECO:0000256" key="6">
    <source>
        <dbReference type="ARBA" id="ARBA00023136"/>
    </source>
</evidence>
<evidence type="ECO:0000313" key="11">
    <source>
        <dbReference type="Proteomes" id="UP000749010"/>
    </source>
</evidence>
<evidence type="ECO:0000256" key="4">
    <source>
        <dbReference type="ARBA" id="ARBA00022989"/>
    </source>
</evidence>
<feature type="transmembrane region" description="Helical" evidence="8">
    <location>
        <begin position="18"/>
        <end position="37"/>
    </location>
</feature>
<organism evidence="10 11">
    <name type="scientific">Candidatus Accumulibacter phosphatis</name>
    <dbReference type="NCBI Taxonomy" id="327160"/>
    <lineage>
        <taxon>Bacteria</taxon>
        <taxon>Pseudomonadati</taxon>
        <taxon>Pseudomonadota</taxon>
        <taxon>Betaproteobacteria</taxon>
        <taxon>Candidatus Accumulibacter</taxon>
    </lineage>
</organism>
<feature type="transmembrane region" description="Helical" evidence="8">
    <location>
        <begin position="434"/>
        <end position="467"/>
    </location>
</feature>
<protein>
    <submittedName>
        <fullName evidence="10">Hydrogenase 4 subunit B</fullName>
    </submittedName>
</protein>
<dbReference type="InterPro" id="IPR003918">
    <property type="entry name" value="NADH_UbQ_OxRdtase"/>
</dbReference>
<dbReference type="EMBL" id="SPMY01000007">
    <property type="protein sequence ID" value="NMQ26790.1"/>
    <property type="molecule type" value="Genomic_DNA"/>
</dbReference>
<keyword evidence="3 7" id="KW-0812">Transmembrane</keyword>
<sequence length="677" mass="73344">MISSGVFLYPSTWVHLDWVLLVVAAWLLIGAAGLFALHRLALVARVLFPVGGAFGLLLFGVALSAMLISPEVAVLPIGLPGLPFHLRLDSLSAFFLMIIGGVSAGVSAFAAGYFRKGEGTPPGLLALEYHVFLASMALVVLADDAYSFMVMWETMALSSFFLVTANHRIVEIQRAGYLYLLIAHVGAIGILLCFGILQANTGDYTFANMRSQAILPDRASLAFLLALFGFGAKAGIVPLHVWLPEAHPAAPSPVSALMSGVMLKTAIYGLLRVIFDLLGTPIWWWSLVLLAVGLATALFGVVFAAVQIDMKRLLAYSSIENIGLLFTGIGLAVLFATQNMPVMAALALTAVLYHVASHAFFKGLLFIGTGAVLHATLERNLGKLGGLIRYMPWVAWAMLIGVLASAGLPPFGGFVSEWLLLQSFLFSPDLPSSFLNMLIPVVAALIALVAALAGYTMVKFFGVIFLGQPREEKLAQAHDAGRWERIGMGWLVAGCLALGLFPVQFITLIDPVTQLLVGAGLARTVGANSWLLAPVAIERASYGPAIFLLGVAASFALAFLLVRLFYHGRLRRSPPWDCGFPWQNARMQDTAEGFGQPIRQIFEPFFRWERELPSAFDAAPRYRVSVTDPFWHWIYLPLAAAVERLAQLIGLLQQGRIAVYLLYSFLTLITVLLVVTL</sequence>
<feature type="transmembrane region" description="Helical" evidence="8">
    <location>
        <begin position="283"/>
        <end position="306"/>
    </location>
</feature>
<dbReference type="Pfam" id="PF00361">
    <property type="entry name" value="Proton_antipo_M"/>
    <property type="match status" value="1"/>
</dbReference>
<evidence type="ECO:0000256" key="8">
    <source>
        <dbReference type="SAM" id="Phobius"/>
    </source>
</evidence>
<keyword evidence="4 8" id="KW-1133">Transmembrane helix</keyword>
<comment type="subcellular location">
    <subcellularLocation>
        <location evidence="1">Cell membrane</location>
        <topology evidence="1">Multi-pass membrane protein</topology>
    </subcellularLocation>
    <subcellularLocation>
        <location evidence="7">Membrane</location>
        <topology evidence="7">Multi-pass membrane protein</topology>
    </subcellularLocation>
</comment>
<dbReference type="InterPro" id="IPR001750">
    <property type="entry name" value="ND/Mrp_TM"/>
</dbReference>
<feature type="transmembrane region" description="Helical" evidence="8">
    <location>
        <begin position="90"/>
        <end position="111"/>
    </location>
</feature>